<dbReference type="InterPro" id="IPR008989">
    <property type="entry name" value="Myosin_S1_N"/>
</dbReference>
<comment type="similarity">
    <text evidence="1 8">Belongs to the TRAFAC class myosin-kinesin ATPase superfamily. Myosin family.</text>
</comment>
<evidence type="ECO:0000256" key="2">
    <source>
        <dbReference type="ARBA" id="ARBA00022741"/>
    </source>
</evidence>
<evidence type="ECO:0000313" key="11">
    <source>
        <dbReference type="Proteomes" id="UP000516260"/>
    </source>
</evidence>
<dbReference type="GO" id="GO:0051015">
    <property type="term" value="F:actin filament binding"/>
    <property type="evidence" value="ECO:0007669"/>
    <property type="project" value="InterPro"/>
</dbReference>
<keyword evidence="11" id="KW-1185">Reference proteome</keyword>
<dbReference type="GO" id="GO:0016459">
    <property type="term" value="C:myosin complex"/>
    <property type="evidence" value="ECO:0007669"/>
    <property type="project" value="UniProtKB-KW"/>
</dbReference>
<name>A0A4Z2B309_9TELE</name>
<keyword evidence="5 8" id="KW-0518">Myosin</keyword>
<dbReference type="InterPro" id="IPR036961">
    <property type="entry name" value="Kinesin_motor_dom_sf"/>
</dbReference>
<sequence>MSKKAPTEDEKFLFVDKDILNSPMAQADWSAKKLVWVPSEKHGFEAASIKEEHGDEVLIVRISPSFAHLLEKSRCIRQAKTERAFHIFYYMIAGAKDKLREELLLEPFNNYRFLSDGHVQITGQEDDELYDETMEAMNIMGFTEEERNGTTDQWHP</sequence>
<dbReference type="EMBL" id="SWLE01000021">
    <property type="protein sequence ID" value="TNM85968.1"/>
    <property type="molecule type" value="Genomic_DNA"/>
</dbReference>
<dbReference type="GO" id="GO:0000146">
    <property type="term" value="F:microfilament motor activity"/>
    <property type="evidence" value="ECO:0007669"/>
    <property type="project" value="TreeGrafter"/>
</dbReference>
<organism evidence="10 11">
    <name type="scientific">Takifugu bimaculatus</name>
    <dbReference type="NCBI Taxonomy" id="433685"/>
    <lineage>
        <taxon>Eukaryota</taxon>
        <taxon>Metazoa</taxon>
        <taxon>Chordata</taxon>
        <taxon>Craniata</taxon>
        <taxon>Vertebrata</taxon>
        <taxon>Euteleostomi</taxon>
        <taxon>Actinopterygii</taxon>
        <taxon>Neopterygii</taxon>
        <taxon>Teleostei</taxon>
        <taxon>Neoteleostei</taxon>
        <taxon>Acanthomorphata</taxon>
        <taxon>Eupercaria</taxon>
        <taxon>Tetraodontiformes</taxon>
        <taxon>Tetradontoidea</taxon>
        <taxon>Tetraodontidae</taxon>
        <taxon>Takifugu</taxon>
    </lineage>
</organism>
<dbReference type="InterPro" id="IPR004009">
    <property type="entry name" value="SH3_Myosin"/>
</dbReference>
<dbReference type="SUPFAM" id="SSF52540">
    <property type="entry name" value="P-loop containing nucleoside triphosphate hydrolases"/>
    <property type="match status" value="1"/>
</dbReference>
<evidence type="ECO:0000256" key="5">
    <source>
        <dbReference type="ARBA" id="ARBA00023123"/>
    </source>
</evidence>
<keyword evidence="4" id="KW-0175">Coiled coil</keyword>
<keyword evidence="7 8" id="KW-0009">Actin-binding</keyword>
<dbReference type="Proteomes" id="UP000516260">
    <property type="component" value="Chromosome 8"/>
</dbReference>
<dbReference type="InterPro" id="IPR027417">
    <property type="entry name" value="P-loop_NTPase"/>
</dbReference>
<evidence type="ECO:0000256" key="6">
    <source>
        <dbReference type="ARBA" id="ARBA00023175"/>
    </source>
</evidence>
<evidence type="ECO:0000313" key="10">
    <source>
        <dbReference type="EMBL" id="TNM85968.1"/>
    </source>
</evidence>
<evidence type="ECO:0000256" key="3">
    <source>
        <dbReference type="ARBA" id="ARBA00022840"/>
    </source>
</evidence>
<reference evidence="10 11" key="1">
    <citation type="submission" date="2019-04" db="EMBL/GenBank/DDBJ databases">
        <title>The sequence and de novo assembly of Takifugu bimaculatus genome using PacBio and Hi-C technologies.</title>
        <authorList>
            <person name="Xu P."/>
            <person name="Liu B."/>
            <person name="Zhou Z."/>
        </authorList>
    </citation>
    <scope>NUCLEOTIDE SEQUENCE [LARGE SCALE GENOMIC DNA]</scope>
    <source>
        <strain evidence="10">TB-2018</strain>
        <tissue evidence="10">Muscle</tissue>
    </source>
</reference>
<comment type="caution">
    <text evidence="10">The sequence shown here is derived from an EMBL/GenBank/DDBJ whole genome shotgun (WGS) entry which is preliminary data.</text>
</comment>
<feature type="domain" description="Myosin motor" evidence="9">
    <location>
        <begin position="1"/>
        <end position="156"/>
    </location>
</feature>
<proteinExistence type="inferred from homology"/>
<dbReference type="GO" id="GO:0005737">
    <property type="term" value="C:cytoplasm"/>
    <property type="evidence" value="ECO:0007669"/>
    <property type="project" value="TreeGrafter"/>
</dbReference>
<dbReference type="Pfam" id="PF00063">
    <property type="entry name" value="Myosin_head"/>
    <property type="match status" value="1"/>
</dbReference>
<evidence type="ECO:0000256" key="7">
    <source>
        <dbReference type="ARBA" id="ARBA00023203"/>
    </source>
</evidence>
<dbReference type="InterPro" id="IPR001609">
    <property type="entry name" value="Myosin_head_motor_dom-like"/>
</dbReference>
<accession>A0A4Z2B309</accession>
<keyword evidence="6" id="KW-0505">Motor protein</keyword>
<dbReference type="PANTHER" id="PTHR13140:SF857">
    <property type="entry name" value="MYOSIN-11"/>
    <property type="match status" value="1"/>
</dbReference>
<keyword evidence="2" id="KW-0547">Nucleotide-binding</keyword>
<dbReference type="Gene3D" id="3.40.850.10">
    <property type="entry name" value="Kinesin motor domain"/>
    <property type="match status" value="1"/>
</dbReference>
<dbReference type="GO" id="GO:0007015">
    <property type="term" value="P:actin filament organization"/>
    <property type="evidence" value="ECO:0007669"/>
    <property type="project" value="TreeGrafter"/>
</dbReference>
<dbReference type="GO" id="GO:0016020">
    <property type="term" value="C:membrane"/>
    <property type="evidence" value="ECO:0007669"/>
    <property type="project" value="TreeGrafter"/>
</dbReference>
<gene>
    <name evidence="10" type="ORF">fugu_008239</name>
</gene>
<comment type="caution">
    <text evidence="8">Lacks conserved residue(s) required for the propagation of feature annotation.</text>
</comment>
<dbReference type="GO" id="GO:0005524">
    <property type="term" value="F:ATP binding"/>
    <property type="evidence" value="ECO:0007669"/>
    <property type="project" value="UniProtKB-KW"/>
</dbReference>
<evidence type="ECO:0000256" key="1">
    <source>
        <dbReference type="ARBA" id="ARBA00008314"/>
    </source>
</evidence>
<protein>
    <recommendedName>
        <fullName evidence="9">Myosin motor domain-containing protein</fullName>
    </recommendedName>
</protein>
<dbReference type="Pfam" id="PF02736">
    <property type="entry name" value="Myosin_N"/>
    <property type="match status" value="1"/>
</dbReference>
<dbReference type="PANTHER" id="PTHR13140">
    <property type="entry name" value="MYOSIN"/>
    <property type="match status" value="1"/>
</dbReference>
<dbReference type="SUPFAM" id="SSF50084">
    <property type="entry name" value="Myosin S1 fragment, N-terminal domain"/>
    <property type="match status" value="1"/>
</dbReference>
<dbReference type="AlphaFoldDB" id="A0A4Z2B309"/>
<evidence type="ECO:0000259" key="9">
    <source>
        <dbReference type="PROSITE" id="PS51456"/>
    </source>
</evidence>
<keyword evidence="3" id="KW-0067">ATP-binding</keyword>
<evidence type="ECO:0000256" key="4">
    <source>
        <dbReference type="ARBA" id="ARBA00023054"/>
    </source>
</evidence>
<evidence type="ECO:0000256" key="8">
    <source>
        <dbReference type="PROSITE-ProRule" id="PRU00782"/>
    </source>
</evidence>
<dbReference type="Gene3D" id="2.30.30.360">
    <property type="entry name" value="Myosin S1 fragment, N-terminal"/>
    <property type="match status" value="1"/>
</dbReference>
<dbReference type="PROSITE" id="PS51456">
    <property type="entry name" value="MYOSIN_MOTOR"/>
    <property type="match status" value="1"/>
</dbReference>